<accession>A0A3N0Y802</accession>
<keyword evidence="3" id="KW-1185">Reference proteome</keyword>
<comment type="caution">
    <text evidence="2">The sequence shown here is derived from an EMBL/GenBank/DDBJ whole genome shotgun (WGS) entry which is preliminary data.</text>
</comment>
<evidence type="ECO:0000313" key="3">
    <source>
        <dbReference type="Proteomes" id="UP000281406"/>
    </source>
</evidence>
<protein>
    <submittedName>
        <fullName evidence="2">Uncharacterized protein</fullName>
    </submittedName>
</protein>
<proteinExistence type="predicted"/>
<feature type="compositionally biased region" description="Basic and acidic residues" evidence="1">
    <location>
        <begin position="24"/>
        <end position="40"/>
    </location>
</feature>
<feature type="compositionally biased region" description="Basic and acidic residues" evidence="1">
    <location>
        <begin position="1"/>
        <end position="16"/>
    </location>
</feature>
<name>A0A3N0Y802_ANAGA</name>
<feature type="region of interest" description="Disordered" evidence="1">
    <location>
        <begin position="63"/>
        <end position="82"/>
    </location>
</feature>
<reference evidence="2 3" key="1">
    <citation type="submission" date="2018-10" db="EMBL/GenBank/DDBJ databases">
        <title>Genome assembly for a Yunnan-Guizhou Plateau 3E fish, Anabarilius grahami (Regan), and its evolutionary and genetic applications.</title>
        <authorList>
            <person name="Jiang W."/>
        </authorList>
    </citation>
    <scope>NUCLEOTIDE SEQUENCE [LARGE SCALE GENOMIC DNA]</scope>
    <source>
        <strain evidence="2">AG-KIZ</strain>
        <tissue evidence="2">Muscle</tissue>
    </source>
</reference>
<dbReference type="AlphaFoldDB" id="A0A3N0Y802"/>
<sequence length="82" mass="9372">MEREGNAGQEEQRGEQQENELEEGDRIERSNQGEMMEKQVEGCQQEGEMTGEDRSCQSFIPTVHDGWWDGHLLSTKSQQGSQ</sequence>
<dbReference type="EMBL" id="RJVU01051187">
    <property type="protein sequence ID" value="ROL41950.1"/>
    <property type="molecule type" value="Genomic_DNA"/>
</dbReference>
<evidence type="ECO:0000313" key="2">
    <source>
        <dbReference type="EMBL" id="ROL41950.1"/>
    </source>
</evidence>
<evidence type="ECO:0000256" key="1">
    <source>
        <dbReference type="SAM" id="MobiDB-lite"/>
    </source>
</evidence>
<gene>
    <name evidence="2" type="ORF">DPX16_9213</name>
</gene>
<dbReference type="Proteomes" id="UP000281406">
    <property type="component" value="Unassembled WGS sequence"/>
</dbReference>
<feature type="region of interest" description="Disordered" evidence="1">
    <location>
        <begin position="1"/>
        <end position="56"/>
    </location>
</feature>
<organism evidence="2 3">
    <name type="scientific">Anabarilius grahami</name>
    <name type="common">Kanglang fish</name>
    <name type="synonym">Barilius grahami</name>
    <dbReference type="NCBI Taxonomy" id="495550"/>
    <lineage>
        <taxon>Eukaryota</taxon>
        <taxon>Metazoa</taxon>
        <taxon>Chordata</taxon>
        <taxon>Craniata</taxon>
        <taxon>Vertebrata</taxon>
        <taxon>Euteleostomi</taxon>
        <taxon>Actinopterygii</taxon>
        <taxon>Neopterygii</taxon>
        <taxon>Teleostei</taxon>
        <taxon>Ostariophysi</taxon>
        <taxon>Cypriniformes</taxon>
        <taxon>Xenocyprididae</taxon>
        <taxon>Xenocypridinae</taxon>
        <taxon>Xenocypridinae incertae sedis</taxon>
        <taxon>Anabarilius</taxon>
    </lineage>
</organism>